<dbReference type="Pfam" id="PF12838">
    <property type="entry name" value="Fer4_7"/>
    <property type="match status" value="1"/>
</dbReference>
<evidence type="ECO:0000259" key="10">
    <source>
        <dbReference type="PROSITE" id="PS51379"/>
    </source>
</evidence>
<organism evidence="11 12">
    <name type="scientific">candidate division NPL-UPA2 bacterium Unc8</name>
    <dbReference type="NCBI Taxonomy" id="1980939"/>
    <lineage>
        <taxon>Bacteria</taxon>
    </lineage>
</organism>
<keyword evidence="4" id="KW-0479">Metal-binding</keyword>
<dbReference type="Gene3D" id="3.30.70.20">
    <property type="match status" value="2"/>
</dbReference>
<gene>
    <name evidence="11" type="ORF">B9J77_00240</name>
</gene>
<evidence type="ECO:0000256" key="2">
    <source>
        <dbReference type="ARBA" id="ARBA00006561"/>
    </source>
</evidence>
<evidence type="ECO:0000256" key="7">
    <source>
        <dbReference type="ARBA" id="ARBA00023002"/>
    </source>
</evidence>
<dbReference type="SUPFAM" id="SSF54862">
    <property type="entry name" value="4Fe-4S ferredoxins"/>
    <property type="match status" value="1"/>
</dbReference>
<dbReference type="InterPro" id="IPR017896">
    <property type="entry name" value="4Fe4S_Fe-S-bd"/>
</dbReference>
<keyword evidence="8" id="KW-0408">Iron</keyword>
<protein>
    <submittedName>
        <fullName evidence="11">CoB--CoM heterodisulfide reductase iron-sulfur subunit A family protein</fullName>
    </submittedName>
</protein>
<comment type="similarity">
    <text evidence="2">Belongs to the HdrA family.</text>
</comment>
<evidence type="ECO:0000256" key="3">
    <source>
        <dbReference type="ARBA" id="ARBA00022485"/>
    </source>
</evidence>
<evidence type="ECO:0000313" key="12">
    <source>
        <dbReference type="Proteomes" id="UP000266287"/>
    </source>
</evidence>
<feature type="domain" description="4Fe-4S ferredoxin-type" evidence="10">
    <location>
        <begin position="577"/>
        <end position="606"/>
    </location>
</feature>
<accession>A0A399FXP1</accession>
<dbReference type="GO" id="GO:0046872">
    <property type="term" value="F:metal ion binding"/>
    <property type="evidence" value="ECO:0007669"/>
    <property type="project" value="UniProtKB-KW"/>
</dbReference>
<dbReference type="Gene3D" id="3.40.50.720">
    <property type="entry name" value="NAD(P)-binding Rossmann-like Domain"/>
    <property type="match status" value="1"/>
</dbReference>
<dbReference type="PANTHER" id="PTHR43498">
    <property type="entry name" value="FERREDOXIN:COB-COM HETERODISULFIDE REDUCTASE SUBUNIT A"/>
    <property type="match status" value="1"/>
</dbReference>
<reference evidence="11 12" key="1">
    <citation type="submission" date="2018-08" db="EMBL/GenBank/DDBJ databases">
        <title>Draft genome of candidate division NPL-UPA2 bacterium Unc8 that adapted to ultra-basic serpentinizing groundwater.</title>
        <authorList>
            <person name="Ishii S."/>
            <person name="Suzuki S."/>
            <person name="Nealson K.H."/>
        </authorList>
    </citation>
    <scope>NUCLEOTIDE SEQUENCE [LARGE SCALE GENOMIC DNA]</scope>
    <source>
        <strain evidence="11">Unc8</strain>
    </source>
</reference>
<dbReference type="PANTHER" id="PTHR43498:SF1">
    <property type="entry name" value="COB--COM HETERODISULFIDE REDUCTASE IRON-SULFUR SUBUNIT A"/>
    <property type="match status" value="1"/>
</dbReference>
<keyword evidence="9" id="KW-0411">Iron-sulfur</keyword>
<dbReference type="InterPro" id="IPR039650">
    <property type="entry name" value="HdrA-like"/>
</dbReference>
<dbReference type="Gene3D" id="3.50.50.60">
    <property type="entry name" value="FAD/NAD(P)-binding domain"/>
    <property type="match status" value="1"/>
</dbReference>
<keyword evidence="5" id="KW-0274">FAD</keyword>
<comment type="cofactor">
    <cofactor evidence="1">
        <name>FAD</name>
        <dbReference type="ChEBI" id="CHEBI:57692"/>
    </cofactor>
</comment>
<evidence type="ECO:0000313" key="11">
    <source>
        <dbReference type="EMBL" id="RII01004.1"/>
    </source>
</evidence>
<proteinExistence type="inferred from homology"/>
<name>A0A399FXP1_UNCN2</name>
<dbReference type="EMBL" id="NDHY01000001">
    <property type="protein sequence ID" value="RII01004.1"/>
    <property type="molecule type" value="Genomic_DNA"/>
</dbReference>
<feature type="domain" description="4Fe-4S ferredoxin-type" evidence="10">
    <location>
        <begin position="614"/>
        <end position="643"/>
    </location>
</feature>
<dbReference type="AlphaFoldDB" id="A0A399FXP1"/>
<evidence type="ECO:0000256" key="1">
    <source>
        <dbReference type="ARBA" id="ARBA00001974"/>
    </source>
</evidence>
<feature type="domain" description="4Fe-4S ferredoxin-type" evidence="10">
    <location>
        <begin position="234"/>
        <end position="265"/>
    </location>
</feature>
<evidence type="ECO:0000256" key="4">
    <source>
        <dbReference type="ARBA" id="ARBA00022723"/>
    </source>
</evidence>
<dbReference type="PROSITE" id="PS51379">
    <property type="entry name" value="4FE4S_FER_2"/>
    <property type="match status" value="3"/>
</dbReference>
<keyword evidence="6" id="KW-0484">Methanogenesis</keyword>
<evidence type="ECO:0000256" key="9">
    <source>
        <dbReference type="ARBA" id="ARBA00023014"/>
    </source>
</evidence>
<dbReference type="Proteomes" id="UP000266287">
    <property type="component" value="Unassembled WGS sequence"/>
</dbReference>
<dbReference type="GO" id="GO:0051539">
    <property type="term" value="F:4 iron, 4 sulfur cluster binding"/>
    <property type="evidence" value="ECO:0007669"/>
    <property type="project" value="UniProtKB-KW"/>
</dbReference>
<sequence length="658" mass="71414">MRKKIGVYVCHCGVNISATVDIEKVCKLASGLPGVAAAKDYTYLCSDPGQELIKKDIKELGLEKVVIAACSPRMHEQTFRGTCEEAELNPYCLEMANIREQCSWVHKEKDKATRKAAALISASVAKASLLEPLSEKEVDVIPKALVIGGGISGIQSSLDIADAGFGVYLVEKDPSIGGHMAQLDKTFPTLDCSACILTPKMVDVYRHPNIELLTYCEVISVDGFIGNFKVKVRKKPRYVNINKCNGCGACAEACLLKGRIASEFEAGMGKRGAIYVPFPQAVPLVYTIDSEKCLFLRKGKCGKSPACKAACGPEAIDFEQKEEIIELEIGTIVVATGFDVFPAKEKPEYGYDAYSNVITGLEFERLSSASGPTFGKIKIGGKEPEDVVFIQCVGSRDKELGNEYCSRVCCMYTAKQAHLVREKLPNANITVFYIDVRAFGKGFEEFYDRVKKEGIIYRRGNASEVYRRGEKLIVRAEDTLLGEALEVETDLVVLSTGLVQRDVGELKNALRLSQSSDRFFLEAHPKLRPMDTATAGVYLAGCCQGPKDIPDSVAQASGAAAKAIVPLATGKVKIDPIISFVDENICRGCGICITTCPYDAIELKEITRDGYPVEVAFVNDVLCKGCGACVASCLSGAIQQRSFTDEQILSQITALGVE</sequence>
<dbReference type="PROSITE" id="PS00198">
    <property type="entry name" value="4FE4S_FER_1"/>
    <property type="match status" value="1"/>
</dbReference>
<dbReference type="SUPFAM" id="SSF51905">
    <property type="entry name" value="FAD/NAD(P)-binding domain"/>
    <property type="match status" value="1"/>
</dbReference>
<comment type="caution">
    <text evidence="11">The sequence shown here is derived from an EMBL/GenBank/DDBJ whole genome shotgun (WGS) entry which is preliminary data.</text>
</comment>
<keyword evidence="3" id="KW-0004">4Fe-4S</keyword>
<keyword evidence="7" id="KW-0560">Oxidoreductase</keyword>
<dbReference type="FunFam" id="3.50.50.60:FF:000644">
    <property type="entry name" value="H(2):CoB-CoM heterodisulfide,ferredoxin reductase subunit A"/>
    <property type="match status" value="1"/>
</dbReference>
<evidence type="ECO:0000256" key="5">
    <source>
        <dbReference type="ARBA" id="ARBA00022827"/>
    </source>
</evidence>
<keyword evidence="5" id="KW-0285">Flavoprotein</keyword>
<dbReference type="InterPro" id="IPR036188">
    <property type="entry name" value="FAD/NAD-bd_sf"/>
</dbReference>
<dbReference type="GO" id="GO:0015948">
    <property type="term" value="P:methanogenesis"/>
    <property type="evidence" value="ECO:0007669"/>
    <property type="project" value="UniProtKB-KW"/>
</dbReference>
<dbReference type="GO" id="GO:0016491">
    <property type="term" value="F:oxidoreductase activity"/>
    <property type="evidence" value="ECO:0007669"/>
    <property type="project" value="UniProtKB-KW"/>
</dbReference>
<evidence type="ECO:0000256" key="6">
    <source>
        <dbReference type="ARBA" id="ARBA00022994"/>
    </source>
</evidence>
<dbReference type="InterPro" id="IPR017900">
    <property type="entry name" value="4Fe4S_Fe_S_CS"/>
</dbReference>
<evidence type="ECO:0000256" key="8">
    <source>
        <dbReference type="ARBA" id="ARBA00023004"/>
    </source>
</evidence>